<organism evidence="8 9">
    <name type="scientific">Meganyctiphanes norvegica</name>
    <name type="common">Northern krill</name>
    <name type="synonym">Thysanopoda norvegica</name>
    <dbReference type="NCBI Taxonomy" id="48144"/>
    <lineage>
        <taxon>Eukaryota</taxon>
        <taxon>Metazoa</taxon>
        <taxon>Ecdysozoa</taxon>
        <taxon>Arthropoda</taxon>
        <taxon>Crustacea</taxon>
        <taxon>Multicrustacea</taxon>
        <taxon>Malacostraca</taxon>
        <taxon>Eumalacostraca</taxon>
        <taxon>Eucarida</taxon>
        <taxon>Euphausiacea</taxon>
        <taxon>Euphausiidae</taxon>
        <taxon>Meganyctiphanes</taxon>
    </lineage>
</organism>
<dbReference type="PANTHER" id="PTHR12436">
    <property type="entry name" value="80 KDA MCM3-ASSOCIATED PROTEIN"/>
    <property type="match status" value="1"/>
</dbReference>
<feature type="region of interest" description="Disordered" evidence="5">
    <location>
        <begin position="1"/>
        <end position="21"/>
    </location>
</feature>
<dbReference type="InterPro" id="IPR005062">
    <property type="entry name" value="SAC3/GANP/THP3_conserved"/>
</dbReference>
<dbReference type="InterPro" id="IPR031907">
    <property type="entry name" value="MCM3AP_GANP"/>
</dbReference>
<protein>
    <recommendedName>
        <fullName evidence="10">Germinal-center associated nuclear protein</fullName>
    </recommendedName>
</protein>
<gene>
    <name evidence="8" type="ORF">MNOR_LOCUS34436</name>
</gene>
<feature type="compositionally biased region" description="Polar residues" evidence="5">
    <location>
        <begin position="602"/>
        <end position="615"/>
    </location>
</feature>
<keyword evidence="9" id="KW-1185">Reference proteome</keyword>
<dbReference type="Pfam" id="PF03399">
    <property type="entry name" value="SAC3_GANP"/>
    <property type="match status" value="1"/>
</dbReference>
<evidence type="ECO:0000256" key="3">
    <source>
        <dbReference type="PROSITE-ProRule" id="PRU00176"/>
    </source>
</evidence>
<evidence type="ECO:0000256" key="1">
    <source>
        <dbReference type="ARBA" id="ARBA00022884"/>
    </source>
</evidence>
<evidence type="ECO:0000313" key="8">
    <source>
        <dbReference type="EMBL" id="CAL4173814.1"/>
    </source>
</evidence>
<dbReference type="EMBL" id="CAXKWB010053074">
    <property type="protein sequence ID" value="CAL4173814.1"/>
    <property type="molecule type" value="Genomic_DNA"/>
</dbReference>
<dbReference type="Gene3D" id="1.25.40.990">
    <property type="match status" value="1"/>
</dbReference>
<dbReference type="GO" id="GO:0003723">
    <property type="term" value="F:RNA binding"/>
    <property type="evidence" value="ECO:0007669"/>
    <property type="project" value="UniProtKB-UniRule"/>
</dbReference>
<dbReference type="InterPro" id="IPR035979">
    <property type="entry name" value="RBD_domain_sf"/>
</dbReference>
<dbReference type="InterPro" id="IPR045107">
    <property type="entry name" value="SAC3/GANP/THP3"/>
</dbReference>
<dbReference type="PROSITE" id="PS50250">
    <property type="entry name" value="PCI"/>
    <property type="match status" value="1"/>
</dbReference>
<dbReference type="Proteomes" id="UP001497623">
    <property type="component" value="Unassembled WGS sequence"/>
</dbReference>
<dbReference type="SUPFAM" id="SSF54928">
    <property type="entry name" value="RNA-binding domain, RBD"/>
    <property type="match status" value="1"/>
</dbReference>
<accession>A0AAV2SC06</accession>
<proteinExistence type="inferred from homology"/>
<dbReference type="Pfam" id="PF16769">
    <property type="entry name" value="MCM3AP_GANP"/>
    <property type="match status" value="1"/>
</dbReference>
<dbReference type="InterPro" id="IPR000717">
    <property type="entry name" value="PCI_dom"/>
</dbReference>
<feature type="region of interest" description="Disordered" evidence="5">
    <location>
        <begin position="305"/>
        <end position="325"/>
    </location>
</feature>
<sequence>MAQQSGGKDGEKNINPFQLSGSTSSTNLFGAATPGNSLFGNSITSSPQTQQTGLGTFSQGQIPVGSASFGLTSNANVGTFSTSGTQAPSGGLFSSSGGTSTAVSSAQIGSFGTNTFASLSKTNAFGTTNFGVSSSNVTASGTYSTGSFTTVSPSLFGNNTSSVSAVFSSRPVTSTIGFTNTTPTQMTFGKDGNSANFGSMHPVFSSGAIGFETTAVMSATPQPNTGYGSLGNSQIFTETSNPQPLPFGGEFVGKSKSSDKDCGSATVVPEIHRPFQGVDFNRSKISRQEISSVFGGAKDKSSLFGVKDKNDSEKQVHLDTKKDAERSVRNPSILLQSNTQSFNVPSPVPLSSNPYPGNTPPVFGGGNTKSEILISKSSKISKNTGHIFGGASSNRSVSGKVSQKMKGKVSHSDTKKSQVEHPCTEVEEGEIFDEQDELESNRYIKKSERQKGFEEQFRNQFGDEEVGGLPHSPDRKSITKIIVVQIPDSCFDKEMLRTHFSRFGKVERVSLNIRSKQATINFSDHEGASRAKRKGKKLHPKMPEVKIFYGTYARRKSEEESSTKKIVKEAKKTIRRSFSKEYDMDSNIRDYELDPYTPLQRPDTQASRPSLRDNSVGNMMKKIKSKQIMPQTDIIKNDSKKRITKKDSSKKIFSAGGSDEIDPYTPLERPILSAQKTNLRSKKKVIQRDIPDDLMSVMKNKNKQPRASSPSVRDKETTEVTGSTDRKTLENIIKSLAQNNNDKHNILKARDKLIRSQIRRSGEYLAATCPDMCPELERYKRDVQDYLSRYELTNDVLDHKKVTKSFSRSSADKDEPLPWELRPGPVLNMTMDYLLCNILPRVDNDDEDLKVWYGYLWDRTRAIRNDLMTQGLIDSVAVHIMERCCRFHIYCAVKFCDAPVSAMDPKMNNEHLSKSLVTLKERYFDLGEKGIYFESESEFMAYDMLFNLNSGQIMDQYVLYRDDVRKSKEVQYAVEVLHAVKTKNYVKFFKLVEKAAYLQGCILHRLFPQVRKDAISIIMKAYHTQKQRIPLSKIIKILGFEDSEDAIVYLSYYGFECHSSAEATEDFLIIDKEKFIKRPTETPRVVYPHRLIEESRNCSPAEIIQGGPLPKNPLDYHVPHDSFELHGKLKSESVNASDQLKFNYKSVEKGIDVIESSEHQKIKTLMSIIDANILSETIINVEVVPETETAKTIEDEPRPIPALTNAEKIECMKDIFDWISSEIFGDLIPPVAQDALSSIKVLYEKEAEKVVDEILFKNIKDEIKFVAVSAIKDITREEHERLKRMLQEEEKKRRHLEELKSVAIDFILSDYVSQFVPELSKSIASEAIDQIEEETLNEVVQELEKEMPLQLEVQTVNEEIKIIAQLVINNALDQKEKVEEFQEKMNRKICGQVLNKWRDLALLARRHKQAREEFPARASQLSLKEQNNVLGWGYDRKQNENLGITKLTEIHSTNHLEMKKIMLLKDIEKKVAWFTLSIPTLLKEDVDKCSTNNSVSSKNLLNHCFKILIITTPSVDPLILQWLRAKLNPEVNADITQPLKLCSSFVSKNTFLEYHVIMVEADLQVVYNDKNCESKGTNVVILVASEEDANGYALQQMQRIWKDMEVPGTIIIFGQQSLYDNIWYISPEDILDTKTSDKLQGLIMEGWYGRNRNLTLHHNSFADFVRSFVGDKVFDEAWKTNTERKSDFKSPLPFNAYVALYNQAIDHLIDVLKDKDLAYLSWPPEEASELKGMPHSSWNGRIVDECTKWLKKGRLPALNMEGYMTWDNIQSKVDGYIGTLSLSADALPLLLHEAHRILESYMVPDEENRNWEIHVLSLPWIKLTEEIASYKLNNIPNDEVYYQPNKINQFILPEAWYAACDSFDTTWIQGRGHPRTKKRKGILEGPFQQSQNKTFKSELRDAIGKEKEDGAKIEKEREAEIEEINKELRLIYGIEI</sequence>
<feature type="compositionally biased region" description="Basic and acidic residues" evidence="5">
    <location>
        <begin position="712"/>
        <end position="726"/>
    </location>
</feature>
<evidence type="ECO:0000256" key="5">
    <source>
        <dbReference type="SAM" id="MobiDB-lite"/>
    </source>
</evidence>
<dbReference type="GO" id="GO:0005737">
    <property type="term" value="C:cytoplasm"/>
    <property type="evidence" value="ECO:0007669"/>
    <property type="project" value="TreeGrafter"/>
</dbReference>
<feature type="region of interest" description="Disordered" evidence="5">
    <location>
        <begin position="688"/>
        <end position="726"/>
    </location>
</feature>
<dbReference type="SMART" id="SM00360">
    <property type="entry name" value="RRM"/>
    <property type="match status" value="1"/>
</dbReference>
<feature type="domain" description="RRM" evidence="6">
    <location>
        <begin position="479"/>
        <end position="552"/>
    </location>
</feature>
<evidence type="ECO:0000313" key="9">
    <source>
        <dbReference type="Proteomes" id="UP001497623"/>
    </source>
</evidence>
<dbReference type="GO" id="GO:0006406">
    <property type="term" value="P:mRNA export from nucleus"/>
    <property type="evidence" value="ECO:0007669"/>
    <property type="project" value="TreeGrafter"/>
</dbReference>
<dbReference type="PROSITE" id="PS50102">
    <property type="entry name" value="RRM"/>
    <property type="match status" value="1"/>
</dbReference>
<feature type="domain" description="PCI" evidence="7">
    <location>
        <begin position="908"/>
        <end position="1084"/>
    </location>
</feature>
<evidence type="ECO:0000256" key="2">
    <source>
        <dbReference type="ARBA" id="ARBA00038443"/>
    </source>
</evidence>
<reference evidence="8 9" key="1">
    <citation type="submission" date="2024-05" db="EMBL/GenBank/DDBJ databases">
        <authorList>
            <person name="Wallberg A."/>
        </authorList>
    </citation>
    <scope>NUCLEOTIDE SEQUENCE [LARGE SCALE GENOMIC DNA]</scope>
</reference>
<evidence type="ECO:0000259" key="6">
    <source>
        <dbReference type="PROSITE" id="PS50102"/>
    </source>
</evidence>
<evidence type="ECO:0000256" key="4">
    <source>
        <dbReference type="SAM" id="Coils"/>
    </source>
</evidence>
<evidence type="ECO:0008006" key="10">
    <source>
        <dbReference type="Google" id="ProtNLM"/>
    </source>
</evidence>
<dbReference type="InterPro" id="IPR012677">
    <property type="entry name" value="Nucleotide-bd_a/b_plait_sf"/>
</dbReference>
<feature type="region of interest" description="Disordered" evidence="5">
    <location>
        <begin position="593"/>
        <end position="615"/>
    </location>
</feature>
<comment type="similarity">
    <text evidence="2">Belongs to the SAC3 family.</text>
</comment>
<feature type="non-terminal residue" evidence="8">
    <location>
        <position position="1936"/>
    </location>
</feature>
<dbReference type="InterPro" id="IPR000504">
    <property type="entry name" value="RRM_dom"/>
</dbReference>
<keyword evidence="1 3" id="KW-0694">RNA-binding</keyword>
<keyword evidence="4" id="KW-0175">Coiled coil</keyword>
<comment type="caution">
    <text evidence="8">The sequence shown here is derived from an EMBL/GenBank/DDBJ whole genome shotgun (WGS) entry which is preliminary data.</text>
</comment>
<dbReference type="Gene3D" id="3.30.70.330">
    <property type="match status" value="1"/>
</dbReference>
<name>A0AAV2SC06_MEGNR</name>
<evidence type="ECO:0000259" key="7">
    <source>
        <dbReference type="PROSITE" id="PS50250"/>
    </source>
</evidence>
<dbReference type="GO" id="GO:0070390">
    <property type="term" value="C:transcription export complex 2"/>
    <property type="evidence" value="ECO:0007669"/>
    <property type="project" value="TreeGrafter"/>
</dbReference>
<feature type="coiled-coil region" evidence="4">
    <location>
        <begin position="1272"/>
        <end position="1302"/>
    </location>
</feature>
<dbReference type="PANTHER" id="PTHR12436:SF3">
    <property type="entry name" value="GERMINAL-CENTER ASSOCIATED NUCLEAR PROTEIN"/>
    <property type="match status" value="1"/>
</dbReference>